<dbReference type="InterPro" id="IPR037185">
    <property type="entry name" value="EmrE-like"/>
</dbReference>
<keyword evidence="1" id="KW-0812">Transmembrane</keyword>
<dbReference type="InterPro" id="IPR000620">
    <property type="entry name" value="EamA_dom"/>
</dbReference>
<evidence type="ECO:0000259" key="2">
    <source>
        <dbReference type="Pfam" id="PF00892"/>
    </source>
</evidence>
<feature type="domain" description="EamA" evidence="2">
    <location>
        <begin position="2"/>
        <end position="134"/>
    </location>
</feature>
<accession>A0A3D9H696</accession>
<feature type="transmembrane region" description="Helical" evidence="1">
    <location>
        <begin position="178"/>
        <end position="199"/>
    </location>
</feature>
<feature type="transmembrane region" description="Helical" evidence="1">
    <location>
        <begin position="146"/>
        <end position="166"/>
    </location>
</feature>
<feature type="transmembrane region" description="Helical" evidence="1">
    <location>
        <begin position="95"/>
        <end position="112"/>
    </location>
</feature>
<evidence type="ECO:0000313" key="3">
    <source>
        <dbReference type="EMBL" id="RED44681.1"/>
    </source>
</evidence>
<dbReference type="EMBL" id="QRDW01000014">
    <property type="protein sequence ID" value="RED44681.1"/>
    <property type="molecule type" value="Genomic_DNA"/>
</dbReference>
<keyword evidence="1" id="KW-0472">Membrane</keyword>
<feature type="transmembrane region" description="Helical" evidence="1">
    <location>
        <begin position="117"/>
        <end position="134"/>
    </location>
</feature>
<protein>
    <submittedName>
        <fullName evidence="3">Threonine/homoserine efflux transporter RhtA</fullName>
    </submittedName>
</protein>
<evidence type="ECO:0000313" key="4">
    <source>
        <dbReference type="Proteomes" id="UP000256845"/>
    </source>
</evidence>
<dbReference type="SUPFAM" id="SSF103481">
    <property type="entry name" value="Multidrug resistance efflux transporter EmrE"/>
    <property type="match status" value="2"/>
</dbReference>
<dbReference type="Proteomes" id="UP000256845">
    <property type="component" value="Unassembled WGS sequence"/>
</dbReference>
<evidence type="ECO:0000256" key="1">
    <source>
        <dbReference type="SAM" id="Phobius"/>
    </source>
</evidence>
<dbReference type="GO" id="GO:0016020">
    <property type="term" value="C:membrane"/>
    <property type="evidence" value="ECO:0007669"/>
    <property type="project" value="InterPro"/>
</dbReference>
<organism evidence="3 4">
    <name type="scientific">Aestuariispira insulae</name>
    <dbReference type="NCBI Taxonomy" id="1461337"/>
    <lineage>
        <taxon>Bacteria</taxon>
        <taxon>Pseudomonadati</taxon>
        <taxon>Pseudomonadota</taxon>
        <taxon>Alphaproteobacteria</taxon>
        <taxon>Rhodospirillales</taxon>
        <taxon>Kiloniellaceae</taxon>
        <taxon>Aestuariispira</taxon>
    </lineage>
</organism>
<dbReference type="Pfam" id="PF00892">
    <property type="entry name" value="EamA"/>
    <property type="match status" value="2"/>
</dbReference>
<feature type="transmembrane region" description="Helical" evidence="1">
    <location>
        <begin position="205"/>
        <end position="225"/>
    </location>
</feature>
<feature type="transmembrane region" description="Helical" evidence="1">
    <location>
        <begin position="71"/>
        <end position="89"/>
    </location>
</feature>
<dbReference type="PANTHER" id="PTHR22911:SF103">
    <property type="entry name" value="BLR2811 PROTEIN"/>
    <property type="match status" value="1"/>
</dbReference>
<keyword evidence="1" id="KW-1133">Transmembrane helix</keyword>
<feature type="transmembrane region" description="Helical" evidence="1">
    <location>
        <begin position="237"/>
        <end position="256"/>
    </location>
</feature>
<dbReference type="AlphaFoldDB" id="A0A3D9H696"/>
<sequence>MRGIFYMLAAMAVISVQETLAKYLGQYLPVMMVLWARYLGHLILMVILLWPKHGTSLFRASRPMMQAGRSLILMIDSLLFFTGLTMIGLAEATAIFFTVPMLVVVLSIPILGERVGWRSLCATLVGFIGTLVIVRPDIGGTDMEGLGTGALFILAAAFCMATFNVTTRKLANSDPMPVTLFYTALIGAVASSLAVPFFWQMPEGTNVWLALVAIGLFGGLAHSLIIAAHKYAAATTVAPFMYSQIFWALLLGWAMFDSLPDIYAWVGGGIVILSGLYLIHRGRVDGKSPAP</sequence>
<reference evidence="3 4" key="1">
    <citation type="submission" date="2018-07" db="EMBL/GenBank/DDBJ databases">
        <title>Genomic Encyclopedia of Type Strains, Phase III (KMG-III): the genomes of soil and plant-associated and newly described type strains.</title>
        <authorList>
            <person name="Whitman W."/>
        </authorList>
    </citation>
    <scope>NUCLEOTIDE SEQUENCE [LARGE SCALE GENOMIC DNA]</scope>
    <source>
        <strain evidence="3 4">CECT 8488</strain>
    </source>
</reference>
<feature type="domain" description="EamA" evidence="2">
    <location>
        <begin position="148"/>
        <end position="274"/>
    </location>
</feature>
<proteinExistence type="predicted"/>
<keyword evidence="4" id="KW-1185">Reference proteome</keyword>
<dbReference type="PANTHER" id="PTHR22911">
    <property type="entry name" value="ACYL-MALONYL CONDENSING ENZYME-RELATED"/>
    <property type="match status" value="1"/>
</dbReference>
<feature type="transmembrane region" description="Helical" evidence="1">
    <location>
        <begin position="262"/>
        <end position="279"/>
    </location>
</feature>
<gene>
    <name evidence="3" type="ORF">DFP90_11443</name>
</gene>
<comment type="caution">
    <text evidence="3">The sequence shown here is derived from an EMBL/GenBank/DDBJ whole genome shotgun (WGS) entry which is preliminary data.</text>
</comment>
<name>A0A3D9H696_9PROT</name>
<feature type="transmembrane region" description="Helical" evidence="1">
    <location>
        <begin position="31"/>
        <end position="50"/>
    </location>
</feature>